<evidence type="ECO:0000313" key="1">
    <source>
        <dbReference type="EMBL" id="VDM19718.1"/>
    </source>
</evidence>
<dbReference type="AlphaFoldDB" id="A0A3P7GAB4"/>
<accession>A0A3P7GAB4</accession>
<organism evidence="1 2">
    <name type="scientific">Wuchereria bancrofti</name>
    <dbReference type="NCBI Taxonomy" id="6293"/>
    <lineage>
        <taxon>Eukaryota</taxon>
        <taxon>Metazoa</taxon>
        <taxon>Ecdysozoa</taxon>
        <taxon>Nematoda</taxon>
        <taxon>Chromadorea</taxon>
        <taxon>Rhabditida</taxon>
        <taxon>Spirurina</taxon>
        <taxon>Spiruromorpha</taxon>
        <taxon>Filarioidea</taxon>
        <taxon>Onchocercidae</taxon>
        <taxon>Wuchereria</taxon>
    </lineage>
</organism>
<name>A0A3P7GAB4_WUCBA</name>
<dbReference type="InParanoid" id="A0A3P7GAB4"/>
<reference evidence="1 2" key="1">
    <citation type="submission" date="2018-11" db="EMBL/GenBank/DDBJ databases">
        <authorList>
            <consortium name="Pathogen Informatics"/>
        </authorList>
    </citation>
    <scope>NUCLEOTIDE SEQUENCE [LARGE SCALE GENOMIC DNA]</scope>
</reference>
<proteinExistence type="predicted"/>
<dbReference type="EMBL" id="UYWW01012214">
    <property type="protein sequence ID" value="VDM19718.1"/>
    <property type="molecule type" value="Genomic_DNA"/>
</dbReference>
<feature type="non-terminal residue" evidence="1">
    <location>
        <position position="1"/>
    </location>
</feature>
<dbReference type="OMA" id="SKCNACE"/>
<keyword evidence="2" id="KW-1185">Reference proteome</keyword>
<protein>
    <submittedName>
        <fullName evidence="1">Uncharacterized protein</fullName>
    </submittedName>
</protein>
<sequence>QSTIGIKFTSFKEYSLWPVTVSLSFQSLVGPTSSFCSKFLVLAIIWQLCISTLSENLLCYSGVNNKVTITLCDSNTEFCYKQVMPNDITVMDCDRSKEFGFCKAGIEGCEQRHIKGQICCCTKSKCNACEQAYMKHFTLTALIILIDTGRFFYSL</sequence>
<evidence type="ECO:0000313" key="2">
    <source>
        <dbReference type="Proteomes" id="UP000270924"/>
    </source>
</evidence>
<dbReference type="OrthoDB" id="5812345at2759"/>
<gene>
    <name evidence="1" type="ORF">WBA_LOCUS10764</name>
</gene>
<dbReference type="Proteomes" id="UP000270924">
    <property type="component" value="Unassembled WGS sequence"/>
</dbReference>